<name>A0AAN6UEP1_9PEZI</name>
<dbReference type="AlphaFoldDB" id="A0AAN6UEP1"/>
<sequence>MAMEWGWVRKGRWESGHDVTGGALCLHRLRFAPSHRSCRVRFFGFWPGNQASSHRLRGRWRAGGWRLLVGAFPFAPVQLVGTIRGLQGPQRSGKGCGSPGRQLAGFGVPCSVCQHHRQRVPELGGADRGSMGLAGMGLLRPRRQAEY</sequence>
<keyword evidence="2" id="KW-1185">Reference proteome</keyword>
<accession>A0AAN6UEP1</accession>
<dbReference type="EMBL" id="MU853425">
    <property type="protein sequence ID" value="KAK4131389.1"/>
    <property type="molecule type" value="Genomic_DNA"/>
</dbReference>
<reference evidence="1" key="2">
    <citation type="submission" date="2023-05" db="EMBL/GenBank/DDBJ databases">
        <authorList>
            <consortium name="Lawrence Berkeley National Laboratory"/>
            <person name="Steindorff A."/>
            <person name="Hensen N."/>
            <person name="Bonometti L."/>
            <person name="Westerberg I."/>
            <person name="Brannstrom I.O."/>
            <person name="Guillou S."/>
            <person name="Cros-Aarteil S."/>
            <person name="Calhoun S."/>
            <person name="Haridas S."/>
            <person name="Kuo A."/>
            <person name="Mondo S."/>
            <person name="Pangilinan J."/>
            <person name="Riley R."/>
            <person name="Labutti K."/>
            <person name="Andreopoulos B."/>
            <person name="Lipzen A."/>
            <person name="Chen C."/>
            <person name="Yanf M."/>
            <person name="Daum C."/>
            <person name="Ng V."/>
            <person name="Clum A."/>
            <person name="Ohm R."/>
            <person name="Martin F."/>
            <person name="Silar P."/>
            <person name="Natvig D."/>
            <person name="Lalanne C."/>
            <person name="Gautier V."/>
            <person name="Ament-Velasquez S.L."/>
            <person name="Kruys A."/>
            <person name="Hutchinson M.I."/>
            <person name="Powell A.J."/>
            <person name="Barry K."/>
            <person name="Miller A.N."/>
            <person name="Grigoriev I.V."/>
            <person name="Debuchy R."/>
            <person name="Gladieux P."/>
            <person name="Thoren M.H."/>
            <person name="Johannesson H."/>
        </authorList>
    </citation>
    <scope>NUCLEOTIDE SEQUENCE</scope>
    <source>
        <strain evidence="1">CBS 123565</strain>
    </source>
</reference>
<proteinExistence type="predicted"/>
<organism evidence="1 2">
    <name type="scientific">Trichocladium antarcticum</name>
    <dbReference type="NCBI Taxonomy" id="1450529"/>
    <lineage>
        <taxon>Eukaryota</taxon>
        <taxon>Fungi</taxon>
        <taxon>Dikarya</taxon>
        <taxon>Ascomycota</taxon>
        <taxon>Pezizomycotina</taxon>
        <taxon>Sordariomycetes</taxon>
        <taxon>Sordariomycetidae</taxon>
        <taxon>Sordariales</taxon>
        <taxon>Chaetomiaceae</taxon>
        <taxon>Trichocladium</taxon>
    </lineage>
</organism>
<protein>
    <submittedName>
        <fullName evidence="1">Uncharacterized protein</fullName>
    </submittedName>
</protein>
<dbReference type="Proteomes" id="UP001304895">
    <property type="component" value="Unassembled WGS sequence"/>
</dbReference>
<comment type="caution">
    <text evidence="1">The sequence shown here is derived from an EMBL/GenBank/DDBJ whole genome shotgun (WGS) entry which is preliminary data.</text>
</comment>
<reference evidence="1" key="1">
    <citation type="journal article" date="2023" name="Mol. Phylogenet. Evol.">
        <title>Genome-scale phylogeny and comparative genomics of the fungal order Sordariales.</title>
        <authorList>
            <person name="Hensen N."/>
            <person name="Bonometti L."/>
            <person name="Westerberg I."/>
            <person name="Brannstrom I.O."/>
            <person name="Guillou S."/>
            <person name="Cros-Aarteil S."/>
            <person name="Calhoun S."/>
            <person name="Haridas S."/>
            <person name="Kuo A."/>
            <person name="Mondo S."/>
            <person name="Pangilinan J."/>
            <person name="Riley R."/>
            <person name="LaButti K."/>
            <person name="Andreopoulos B."/>
            <person name="Lipzen A."/>
            <person name="Chen C."/>
            <person name="Yan M."/>
            <person name="Daum C."/>
            <person name="Ng V."/>
            <person name="Clum A."/>
            <person name="Steindorff A."/>
            <person name="Ohm R.A."/>
            <person name="Martin F."/>
            <person name="Silar P."/>
            <person name="Natvig D.O."/>
            <person name="Lalanne C."/>
            <person name="Gautier V."/>
            <person name="Ament-Velasquez S.L."/>
            <person name="Kruys A."/>
            <person name="Hutchinson M.I."/>
            <person name="Powell A.J."/>
            <person name="Barry K."/>
            <person name="Miller A.N."/>
            <person name="Grigoriev I.V."/>
            <person name="Debuchy R."/>
            <person name="Gladieux P."/>
            <person name="Hiltunen Thoren M."/>
            <person name="Johannesson H."/>
        </authorList>
    </citation>
    <scope>NUCLEOTIDE SEQUENCE</scope>
    <source>
        <strain evidence="1">CBS 123565</strain>
    </source>
</reference>
<evidence type="ECO:0000313" key="2">
    <source>
        <dbReference type="Proteomes" id="UP001304895"/>
    </source>
</evidence>
<gene>
    <name evidence="1" type="ORF">BT67DRAFT_159144</name>
</gene>
<evidence type="ECO:0000313" key="1">
    <source>
        <dbReference type="EMBL" id="KAK4131389.1"/>
    </source>
</evidence>